<comment type="subcellular location">
    <subcellularLocation>
        <location evidence="1 8">Cell membrane</location>
        <topology evidence="1 8">Multi-pass membrane protein</topology>
    </subcellularLocation>
</comment>
<organism evidence="11 12">
    <name type="scientific">Staphylococcus condimenti</name>
    <dbReference type="NCBI Taxonomy" id="70255"/>
    <lineage>
        <taxon>Bacteria</taxon>
        <taxon>Bacillati</taxon>
        <taxon>Bacillota</taxon>
        <taxon>Bacilli</taxon>
        <taxon>Bacillales</taxon>
        <taxon>Staphylococcaceae</taxon>
        <taxon>Staphylococcus</taxon>
    </lineage>
</organism>
<sequence length="104" mass="11438">MAWIYLLIAGCFEILGVVLLNELNRTGKKIFILYLGIAFIFSFSILSLSMRDIPMGTAYAIWTGIGTGGGTLISMIFYNESKNIWRIICIGLIVVSAVGLKLIT</sequence>
<dbReference type="AlphaFoldDB" id="A0A143PD65"/>
<keyword evidence="2" id="KW-0813">Transport</keyword>
<evidence type="ECO:0000313" key="12">
    <source>
        <dbReference type="Proteomes" id="UP000293854"/>
    </source>
</evidence>
<name>A0A143PD65_9STAP</name>
<evidence type="ECO:0000256" key="6">
    <source>
        <dbReference type="ARBA" id="ARBA00023136"/>
    </source>
</evidence>
<dbReference type="EMBL" id="CP068073">
    <property type="protein sequence ID" value="QQS81738.1"/>
    <property type="molecule type" value="Genomic_DNA"/>
</dbReference>
<protein>
    <submittedName>
        <fullName evidence="11">Multidrug efflux SMR transporter</fullName>
    </submittedName>
</protein>
<evidence type="ECO:0000256" key="9">
    <source>
        <dbReference type="SAM" id="Phobius"/>
    </source>
</evidence>
<comment type="similarity">
    <text evidence="7 8">Belongs to the drug/metabolite transporter (DMT) superfamily. Small multidrug resistance (SMR) (TC 2.A.7.1) family.</text>
</comment>
<dbReference type="PANTHER" id="PTHR30561">
    <property type="entry name" value="SMR FAMILY PROTON-DEPENDENT DRUG EFFLUX TRANSPORTER SUGE"/>
    <property type="match status" value="1"/>
</dbReference>
<feature type="transmembrane region" description="Helical" evidence="9">
    <location>
        <begin position="56"/>
        <end position="77"/>
    </location>
</feature>
<dbReference type="InterPro" id="IPR037185">
    <property type="entry name" value="EmrE-like"/>
</dbReference>
<reference evidence="10 13" key="2">
    <citation type="submission" date="2021-01" db="EMBL/GenBank/DDBJ databases">
        <title>FDA dAtabase for Regulatory Grade micrObial Sequences (FDA-ARGOS): Supporting development and validation of Infectious Disease Dx tests.</title>
        <authorList>
            <person name="Sproer C."/>
            <person name="Gronow S."/>
            <person name="Severitt S."/>
            <person name="Schroder I."/>
            <person name="Tallon L."/>
            <person name="Sadzewicz L."/>
            <person name="Zhao X."/>
            <person name="Boylan J."/>
            <person name="Ott S."/>
            <person name="Bowen H."/>
            <person name="Vavikolanu K."/>
            <person name="Mehta A."/>
            <person name="Aluvathingal J."/>
            <person name="Nadendla S."/>
            <person name="Lowell S."/>
            <person name="Myers T."/>
            <person name="Yan Y."/>
            <person name="Sichtig H."/>
        </authorList>
    </citation>
    <scope>NUCLEOTIDE SEQUENCE [LARGE SCALE GENOMIC DNA]</scope>
    <source>
        <strain evidence="10 13">FDAARGOS_1148</strain>
    </source>
</reference>
<keyword evidence="6 9" id="KW-0472">Membrane</keyword>
<evidence type="ECO:0000256" key="7">
    <source>
        <dbReference type="ARBA" id="ARBA00038032"/>
    </source>
</evidence>
<keyword evidence="5 9" id="KW-1133">Transmembrane helix</keyword>
<reference evidence="11 12" key="1">
    <citation type="submission" date="2018-11" db="EMBL/GenBank/DDBJ databases">
        <title>Genomic profiling of Staphylococcus species from a Poultry farm system in KwaZulu-Natal, South Africa.</title>
        <authorList>
            <person name="Amoako D.G."/>
            <person name="Somboro A.M."/>
            <person name="Abia A.L.K."/>
            <person name="Bester L.A."/>
            <person name="Essack S.Y."/>
        </authorList>
    </citation>
    <scope>NUCLEOTIDE SEQUENCE [LARGE SCALE GENOMIC DNA]</scope>
    <source>
        <strain evidence="11 12">SA11</strain>
    </source>
</reference>
<feature type="transmembrane region" description="Helical" evidence="9">
    <location>
        <begin position="30"/>
        <end position="50"/>
    </location>
</feature>
<evidence type="ECO:0000256" key="2">
    <source>
        <dbReference type="ARBA" id="ARBA00022448"/>
    </source>
</evidence>
<dbReference type="InterPro" id="IPR000390">
    <property type="entry name" value="Small_drug/metabolite_transptr"/>
</dbReference>
<dbReference type="PANTHER" id="PTHR30561:SF0">
    <property type="entry name" value="GUANIDINIUM EXPORTER"/>
    <property type="match status" value="1"/>
</dbReference>
<evidence type="ECO:0000256" key="1">
    <source>
        <dbReference type="ARBA" id="ARBA00004651"/>
    </source>
</evidence>
<evidence type="ECO:0000256" key="8">
    <source>
        <dbReference type="RuleBase" id="RU003942"/>
    </source>
</evidence>
<gene>
    <name evidence="11" type="ORF">EIG99_09440</name>
    <name evidence="10" type="ORF">I6J05_07330</name>
</gene>
<dbReference type="FunFam" id="1.10.3730.20:FF:000001">
    <property type="entry name" value="Quaternary ammonium compound resistance transporter SugE"/>
    <property type="match status" value="1"/>
</dbReference>
<dbReference type="InterPro" id="IPR045324">
    <property type="entry name" value="Small_multidrug_res"/>
</dbReference>
<keyword evidence="4 8" id="KW-0812">Transmembrane</keyword>
<keyword evidence="3" id="KW-1003">Cell membrane</keyword>
<evidence type="ECO:0000313" key="13">
    <source>
        <dbReference type="Proteomes" id="UP000595942"/>
    </source>
</evidence>
<dbReference type="Proteomes" id="UP000293854">
    <property type="component" value="Unassembled WGS sequence"/>
</dbReference>
<accession>A0A143PD65</accession>
<evidence type="ECO:0000256" key="4">
    <source>
        <dbReference type="ARBA" id="ARBA00022692"/>
    </source>
</evidence>
<evidence type="ECO:0000256" key="5">
    <source>
        <dbReference type="ARBA" id="ARBA00022989"/>
    </source>
</evidence>
<dbReference type="RefSeq" id="WP_047131750.1">
    <property type="nucleotide sequence ID" value="NZ_CP015114.1"/>
</dbReference>
<dbReference type="KEGG" id="scv:A4G25_11145"/>
<keyword evidence="13" id="KW-1185">Reference proteome</keyword>
<dbReference type="Gene3D" id="1.10.3730.20">
    <property type="match status" value="1"/>
</dbReference>
<dbReference type="OrthoDB" id="21828at2"/>
<evidence type="ECO:0000256" key="3">
    <source>
        <dbReference type="ARBA" id="ARBA00022475"/>
    </source>
</evidence>
<dbReference type="Proteomes" id="UP000595942">
    <property type="component" value="Chromosome"/>
</dbReference>
<evidence type="ECO:0000313" key="10">
    <source>
        <dbReference type="EMBL" id="QQS81738.1"/>
    </source>
</evidence>
<dbReference type="GeneID" id="93725911"/>
<dbReference type="Pfam" id="PF00893">
    <property type="entry name" value="Multi_Drug_Res"/>
    <property type="match status" value="1"/>
</dbReference>
<proteinExistence type="inferred from homology"/>
<dbReference type="GO" id="GO:0022857">
    <property type="term" value="F:transmembrane transporter activity"/>
    <property type="evidence" value="ECO:0007669"/>
    <property type="project" value="InterPro"/>
</dbReference>
<dbReference type="GO" id="GO:0005886">
    <property type="term" value="C:plasma membrane"/>
    <property type="evidence" value="ECO:0007669"/>
    <property type="project" value="UniProtKB-SubCell"/>
</dbReference>
<dbReference type="SUPFAM" id="SSF103481">
    <property type="entry name" value="Multidrug resistance efflux transporter EmrE"/>
    <property type="match status" value="1"/>
</dbReference>
<feature type="transmembrane region" description="Helical" evidence="9">
    <location>
        <begin position="6"/>
        <end position="23"/>
    </location>
</feature>
<feature type="transmembrane region" description="Helical" evidence="9">
    <location>
        <begin position="84"/>
        <end position="103"/>
    </location>
</feature>
<evidence type="ECO:0000313" key="11">
    <source>
        <dbReference type="EMBL" id="RZI01210.1"/>
    </source>
</evidence>
<dbReference type="EMBL" id="RQTE01000182">
    <property type="protein sequence ID" value="RZI01210.1"/>
    <property type="molecule type" value="Genomic_DNA"/>
</dbReference>